<dbReference type="AlphaFoldDB" id="A0A0E9UAH3"/>
<evidence type="ECO:0000313" key="1">
    <source>
        <dbReference type="EMBL" id="JAH62884.1"/>
    </source>
</evidence>
<accession>A0A0E9UAH3</accession>
<sequence length="25" mass="3007">MCSIKIRTGLKFQIPLFPPYFPFVY</sequence>
<reference evidence="1" key="1">
    <citation type="submission" date="2014-11" db="EMBL/GenBank/DDBJ databases">
        <authorList>
            <person name="Amaro Gonzalez C."/>
        </authorList>
    </citation>
    <scope>NUCLEOTIDE SEQUENCE</scope>
</reference>
<proteinExistence type="predicted"/>
<name>A0A0E9UAH3_ANGAN</name>
<reference evidence="1" key="2">
    <citation type="journal article" date="2015" name="Fish Shellfish Immunol.">
        <title>Early steps in the European eel (Anguilla anguilla)-Vibrio vulnificus interaction in the gills: Role of the RtxA13 toxin.</title>
        <authorList>
            <person name="Callol A."/>
            <person name="Pajuelo D."/>
            <person name="Ebbesson L."/>
            <person name="Teles M."/>
            <person name="MacKenzie S."/>
            <person name="Amaro C."/>
        </authorList>
    </citation>
    <scope>NUCLEOTIDE SEQUENCE</scope>
</reference>
<organism evidence="1">
    <name type="scientific">Anguilla anguilla</name>
    <name type="common">European freshwater eel</name>
    <name type="synonym">Muraena anguilla</name>
    <dbReference type="NCBI Taxonomy" id="7936"/>
    <lineage>
        <taxon>Eukaryota</taxon>
        <taxon>Metazoa</taxon>
        <taxon>Chordata</taxon>
        <taxon>Craniata</taxon>
        <taxon>Vertebrata</taxon>
        <taxon>Euteleostomi</taxon>
        <taxon>Actinopterygii</taxon>
        <taxon>Neopterygii</taxon>
        <taxon>Teleostei</taxon>
        <taxon>Anguilliformes</taxon>
        <taxon>Anguillidae</taxon>
        <taxon>Anguilla</taxon>
    </lineage>
</organism>
<dbReference type="EMBL" id="GBXM01045693">
    <property type="protein sequence ID" value="JAH62884.1"/>
    <property type="molecule type" value="Transcribed_RNA"/>
</dbReference>
<protein>
    <submittedName>
        <fullName evidence="1">Uncharacterized protein</fullName>
    </submittedName>
</protein>